<reference evidence="3" key="3">
    <citation type="submission" date="2015-06" db="UniProtKB">
        <authorList>
            <consortium name="EnsemblMetazoa"/>
        </authorList>
    </citation>
    <scope>IDENTIFICATION</scope>
</reference>
<evidence type="ECO:0000313" key="3">
    <source>
        <dbReference type="EnsemblMetazoa" id="CapteP187261"/>
    </source>
</evidence>
<dbReference type="Pfam" id="PF23756">
    <property type="entry name" value="Beta-prop_HPS5"/>
    <property type="match status" value="1"/>
</dbReference>
<dbReference type="Gene3D" id="2.130.10.10">
    <property type="entry name" value="YVTN repeat-like/Quinoprotein amine dehydrogenase"/>
    <property type="match status" value="1"/>
</dbReference>
<dbReference type="InterPro" id="IPR056499">
    <property type="entry name" value="Beta-prop_HPS5-like"/>
</dbReference>
<reference evidence="4" key="2">
    <citation type="journal article" date="2013" name="Nature">
        <title>Insights into bilaterian evolution from three spiralian genomes.</title>
        <authorList>
            <person name="Simakov O."/>
            <person name="Marletaz F."/>
            <person name="Cho S.J."/>
            <person name="Edsinger-Gonzales E."/>
            <person name="Havlak P."/>
            <person name="Hellsten U."/>
            <person name="Kuo D.H."/>
            <person name="Larsson T."/>
            <person name="Lv J."/>
            <person name="Arendt D."/>
            <person name="Savage R."/>
            <person name="Osoegawa K."/>
            <person name="de Jong P."/>
            <person name="Grimwood J."/>
            <person name="Chapman J.A."/>
            <person name="Shapiro H."/>
            <person name="Aerts A."/>
            <person name="Otillar R.P."/>
            <person name="Terry A.Y."/>
            <person name="Boore J.L."/>
            <person name="Grigoriev I.V."/>
            <person name="Lindberg D.R."/>
            <person name="Seaver E.C."/>
            <person name="Weisblat D.A."/>
            <person name="Putnam N.H."/>
            <person name="Rokhsar D.S."/>
        </authorList>
    </citation>
    <scope>NUCLEOTIDE SEQUENCE</scope>
    <source>
        <strain evidence="4">I ESC-2004</strain>
    </source>
</reference>
<dbReference type="Proteomes" id="UP000014760">
    <property type="component" value="Unassembled WGS sequence"/>
</dbReference>
<dbReference type="AlphaFoldDB" id="X1ZK31"/>
<feature type="compositionally biased region" description="Polar residues" evidence="1">
    <location>
        <begin position="508"/>
        <end position="540"/>
    </location>
</feature>
<sequence length="961" mass="107377">MSSPSHLLIEGVCHAALKRPINASPRIKYTCLSVSSSHIALGCSTGSIYVFERCSLQHVQMVSAEAKDGSIVALSLASSGAALAYATSSGVVVIVDLHLEKRTKPEKLRVTTDHKGASVTALCWDERRVFVGDSNGLVTAVNSGTKASDLLKVPSEVIMRLDQPVVQIDVLNNRVLVSTTKTAYVANTSTQKFNQVGKKIRDGPYGACFYPVTGANSVPIVYSAQPGSRVWEACSDGDVFNTHQFKALLNIPPSPIIPCSLDGFHIEASPLPGPQSLAFRQLYLLGNHFILAVTSTHLVILDPADVKVVLWTREFQDMLNVVCVKRDIYILLPNNTVRLFAFTSVVKYLIEASKSQSAQTALHHLFCQSEFWVLKTISRRPEMLKIAEEILQQNISNEFKLNVERIRDELENKLELMKAKDEHKTFNRNESGIYVLERSSSIGSDDAESEVLMERVRQKRPEEDALSVSSNTSVNGAQKIEERLKEAKNKLTGLKNIIQDKVKRRVSDSVSQSSKVTTPTKEVTAESPNSLKRVNSSESLLSLEMKQSEDDESQKLSRRGSFTSNDVSESSSEILGSSSSSFAVPGKKKKSKQLKGRTIQKSIILPEQLKEHQNQDFSAAYTSSQELDASEESGEVSVSKSSPQGVVSTLNSVKDRVEGQARSFVHLIKEGASKVRGPPKGEAIEVDPKTIATMSKETVVWGDRSFMERVEEDCPEGDLDERSKVNHPEPYLVDLSDLREATTAAQEKLSPDLNPSEILKEWIFVLNRTLQNLHATLITDQQNSQNSSDVSDSPELDRVTDVTFPDFQIPSLSEITDVVPSHFLEHLRNPLYAKDPLKMDEILREQVELLTSLCLEHRVFGNISKYLDRDEDEKDESVVFVRCYFYLLTDAALEKFIQNSKERTTREKRWNFVVDCEQVAGKWERRLAVYLEKDDFAGAMNYLTYLKEKGRFRYTRGLLPR</sequence>
<accession>X1ZK31</accession>
<evidence type="ECO:0000259" key="2">
    <source>
        <dbReference type="Pfam" id="PF23756"/>
    </source>
</evidence>
<feature type="compositionally biased region" description="Basic residues" evidence="1">
    <location>
        <begin position="586"/>
        <end position="595"/>
    </location>
</feature>
<dbReference type="PANTHER" id="PTHR23287">
    <property type="entry name" value="RUBY-EYE2-LIKE PROTEIN"/>
    <property type="match status" value="1"/>
</dbReference>
<dbReference type="EMBL" id="AMQN01000100">
    <property type="status" value="NOT_ANNOTATED_CDS"/>
    <property type="molecule type" value="Genomic_DNA"/>
</dbReference>
<dbReference type="GO" id="GO:0005737">
    <property type="term" value="C:cytoplasm"/>
    <property type="evidence" value="ECO:0007669"/>
    <property type="project" value="TreeGrafter"/>
</dbReference>
<dbReference type="HOGENOM" id="CLU_307615_0_0_1"/>
<dbReference type="EnsemblMetazoa" id="CapteT187261">
    <property type="protein sequence ID" value="CapteP187261"/>
    <property type="gene ID" value="CapteG187261"/>
</dbReference>
<organism evidence="3 4">
    <name type="scientific">Capitella teleta</name>
    <name type="common">Polychaete worm</name>
    <dbReference type="NCBI Taxonomy" id="283909"/>
    <lineage>
        <taxon>Eukaryota</taxon>
        <taxon>Metazoa</taxon>
        <taxon>Spiralia</taxon>
        <taxon>Lophotrochozoa</taxon>
        <taxon>Annelida</taxon>
        <taxon>Polychaeta</taxon>
        <taxon>Sedentaria</taxon>
        <taxon>Scolecida</taxon>
        <taxon>Capitellidae</taxon>
        <taxon>Capitella</taxon>
    </lineage>
</organism>
<dbReference type="InterPro" id="IPR036322">
    <property type="entry name" value="WD40_repeat_dom_sf"/>
</dbReference>
<feature type="compositionally biased region" description="Low complexity" evidence="1">
    <location>
        <begin position="568"/>
        <end position="581"/>
    </location>
</feature>
<dbReference type="SUPFAM" id="SSF50978">
    <property type="entry name" value="WD40 repeat-like"/>
    <property type="match status" value="1"/>
</dbReference>
<dbReference type="InterPro" id="IPR015943">
    <property type="entry name" value="WD40/YVTN_repeat-like_dom_sf"/>
</dbReference>
<keyword evidence="4" id="KW-1185">Reference proteome</keyword>
<dbReference type="OrthoDB" id="19493at2759"/>
<feature type="region of interest" description="Disordered" evidence="1">
    <location>
        <begin position="622"/>
        <end position="643"/>
    </location>
</feature>
<feature type="region of interest" description="Disordered" evidence="1">
    <location>
        <begin position="502"/>
        <end position="596"/>
    </location>
</feature>
<dbReference type="PANTHER" id="PTHR23287:SF18">
    <property type="entry name" value="BLOC-2 COMPLEX MEMBER HPS5"/>
    <property type="match status" value="1"/>
</dbReference>
<protein>
    <recommendedName>
        <fullName evidence="2">HPS5-like beta-propeller domain-containing protein</fullName>
    </recommendedName>
</protein>
<dbReference type="GO" id="GO:0048066">
    <property type="term" value="P:developmental pigmentation"/>
    <property type="evidence" value="ECO:0007669"/>
    <property type="project" value="TreeGrafter"/>
</dbReference>
<evidence type="ECO:0000256" key="1">
    <source>
        <dbReference type="SAM" id="MobiDB-lite"/>
    </source>
</evidence>
<proteinExistence type="predicted"/>
<evidence type="ECO:0000313" key="4">
    <source>
        <dbReference type="Proteomes" id="UP000014760"/>
    </source>
</evidence>
<reference evidence="4" key="1">
    <citation type="submission" date="2012-12" db="EMBL/GenBank/DDBJ databases">
        <authorList>
            <person name="Hellsten U."/>
            <person name="Grimwood J."/>
            <person name="Chapman J.A."/>
            <person name="Shapiro H."/>
            <person name="Aerts A."/>
            <person name="Otillar R.P."/>
            <person name="Terry A.Y."/>
            <person name="Boore J.L."/>
            <person name="Simakov O."/>
            <person name="Marletaz F."/>
            <person name="Cho S.-J."/>
            <person name="Edsinger-Gonzales E."/>
            <person name="Havlak P."/>
            <person name="Kuo D.-H."/>
            <person name="Larsson T."/>
            <person name="Lv J."/>
            <person name="Arendt D."/>
            <person name="Savage R."/>
            <person name="Osoegawa K."/>
            <person name="de Jong P."/>
            <person name="Lindberg D.R."/>
            <person name="Seaver E.C."/>
            <person name="Weisblat D.A."/>
            <person name="Putnam N.H."/>
            <person name="Grigoriev I.V."/>
            <person name="Rokhsar D.S."/>
        </authorList>
    </citation>
    <scope>NUCLEOTIDE SEQUENCE</scope>
    <source>
        <strain evidence="4">I ESC-2004</strain>
    </source>
</reference>
<name>X1ZK31_CAPTE</name>
<feature type="domain" description="HPS5-like beta-propeller" evidence="2">
    <location>
        <begin position="8"/>
        <end position="332"/>
    </location>
</feature>